<dbReference type="InterPro" id="IPR013783">
    <property type="entry name" value="Ig-like_fold"/>
</dbReference>
<accession>A0A9X3YKB5</accession>
<keyword evidence="3" id="KW-1185">Reference proteome</keyword>
<dbReference type="Proteomes" id="UP001139971">
    <property type="component" value="Unassembled WGS sequence"/>
</dbReference>
<dbReference type="Pfam" id="PF13583">
    <property type="entry name" value="Reprolysin_4"/>
    <property type="match status" value="1"/>
</dbReference>
<dbReference type="RefSeq" id="WP_263541600.1">
    <property type="nucleotide sequence ID" value="NZ_JAOVZO020000018.1"/>
</dbReference>
<dbReference type="GO" id="GO:0008237">
    <property type="term" value="F:metallopeptidase activity"/>
    <property type="evidence" value="ECO:0007669"/>
    <property type="project" value="InterPro"/>
</dbReference>
<proteinExistence type="predicted"/>
<dbReference type="Gene3D" id="2.60.40.10">
    <property type="entry name" value="Immunoglobulins"/>
    <property type="match status" value="1"/>
</dbReference>
<evidence type="ECO:0000313" key="2">
    <source>
        <dbReference type="EMBL" id="MDC8013956.1"/>
    </source>
</evidence>
<dbReference type="Gene3D" id="3.40.390.10">
    <property type="entry name" value="Collagenase (Catalytic Domain)"/>
    <property type="match status" value="1"/>
</dbReference>
<keyword evidence="1" id="KW-0732">Signal</keyword>
<gene>
    <name evidence="2" type="ORF">OD750_015535</name>
</gene>
<protein>
    <submittedName>
        <fullName evidence="2">M12 family metallo-peptidase</fullName>
    </submittedName>
</protein>
<dbReference type="AlphaFoldDB" id="A0A9X3YKB5"/>
<dbReference type="EMBL" id="JAOVZO020000018">
    <property type="protein sequence ID" value="MDC8013956.1"/>
    <property type="molecule type" value="Genomic_DNA"/>
</dbReference>
<evidence type="ECO:0000256" key="1">
    <source>
        <dbReference type="SAM" id="SignalP"/>
    </source>
</evidence>
<name>A0A9X3YKB5_9GAMM</name>
<sequence>MRFCRPILVVAISSAVALPTVAHAAPSLWAENAAETNAAAIEPGRRLLLDVGALRRFVDVETVKGAALAVPRPDGGYAQFALEDSGTMPPELAAKFPEIRSLKGIDADGNRIRVDISPLGFQAMVFGHDGDVWVVQPENFEALAAESSRQSLDVGVHAYVSVRRADVASAGFRCAVGDEKHDHAKDFADAKAGATIETVTGGNRRTMRLALAATGEYTAKFGGTVAGGLAAITTAVNRVNQVYERDFSVRMTLVPNNNLLVYTNASTDPYTNNNGSTMLGQNQTNVTSVIGSANYDIGHVFSTGGGGVAGLGVICSSGNKARGVTGSSNPVGDPFYIDYVAHEMGHQFGGNHTFNSTSNSCGGGNRNASTAYETGSGSTIMAYAGICGTNDLQPNSDPYFHAKSLEEIGAKLAATTCGTSTANPNAAPVIAPLATSYVIPAKTPFALTASATDADGDALTYAWEQYDLGAATNVGVDNGTSPIARSFNPAASGTRTLPRLSNLLANTAATGEILPQVNRTAMKYRVTVRDGHAGGGATVSADIPPIRVVLTSAPFAVTAPNTAVTWTAGTAQNVTWNVGGTTAAPISCANVDIALSKDGGNTFPTALASNVANSGTRSVTVPAGATSQARVRVQCRGNIFFDVSNANFTIN</sequence>
<comment type="caution">
    <text evidence="2">The sequence shown here is derived from an EMBL/GenBank/DDBJ whole genome shotgun (WGS) entry which is preliminary data.</text>
</comment>
<organism evidence="2 3">
    <name type="scientific">Tahibacter soli</name>
    <dbReference type="NCBI Taxonomy" id="2983605"/>
    <lineage>
        <taxon>Bacteria</taxon>
        <taxon>Pseudomonadati</taxon>
        <taxon>Pseudomonadota</taxon>
        <taxon>Gammaproteobacteria</taxon>
        <taxon>Lysobacterales</taxon>
        <taxon>Rhodanobacteraceae</taxon>
        <taxon>Tahibacter</taxon>
    </lineage>
</organism>
<reference evidence="2" key="1">
    <citation type="submission" date="2023-02" db="EMBL/GenBank/DDBJ databases">
        <title>Tahibacter soli sp. nov. isolated from soil.</title>
        <authorList>
            <person name="Baek J.H."/>
            <person name="Lee J.K."/>
            <person name="Choi D.G."/>
            <person name="Jeon C.O."/>
        </authorList>
    </citation>
    <scope>NUCLEOTIDE SEQUENCE</scope>
    <source>
        <strain evidence="2">BL</strain>
    </source>
</reference>
<feature type="signal peptide" evidence="1">
    <location>
        <begin position="1"/>
        <end position="24"/>
    </location>
</feature>
<dbReference type="SUPFAM" id="SSF55486">
    <property type="entry name" value="Metalloproteases ('zincins'), catalytic domain"/>
    <property type="match status" value="1"/>
</dbReference>
<evidence type="ECO:0000313" key="3">
    <source>
        <dbReference type="Proteomes" id="UP001139971"/>
    </source>
</evidence>
<dbReference type="InterPro" id="IPR024079">
    <property type="entry name" value="MetalloPept_cat_dom_sf"/>
</dbReference>
<feature type="chain" id="PRO_5040918728" evidence="1">
    <location>
        <begin position="25"/>
        <end position="651"/>
    </location>
</feature>